<evidence type="ECO:0000256" key="1">
    <source>
        <dbReference type="SAM" id="MobiDB-lite"/>
    </source>
</evidence>
<dbReference type="Pfam" id="PF07081">
    <property type="entry name" value="DUF1349"/>
    <property type="match status" value="1"/>
</dbReference>
<evidence type="ECO:0008006" key="4">
    <source>
        <dbReference type="Google" id="ProtNLM"/>
    </source>
</evidence>
<dbReference type="PANTHER" id="PTHR35332:SF2">
    <property type="entry name" value="REGULATION OF ENOLASE PROTEIN 1"/>
    <property type="match status" value="1"/>
</dbReference>
<proteinExistence type="predicted"/>
<dbReference type="Gene3D" id="2.60.120.200">
    <property type="match status" value="1"/>
</dbReference>
<dbReference type="InterPro" id="IPR013320">
    <property type="entry name" value="ConA-like_dom_sf"/>
</dbReference>
<accession>A0A1H5XXV0</accession>
<dbReference type="AlphaFoldDB" id="A0A1H5XXV0"/>
<dbReference type="PANTHER" id="PTHR35332">
    <property type="entry name" value="REGULATION OF ENOLASE PROTEIN 1"/>
    <property type="match status" value="1"/>
</dbReference>
<feature type="region of interest" description="Disordered" evidence="1">
    <location>
        <begin position="1"/>
        <end position="24"/>
    </location>
</feature>
<keyword evidence="3" id="KW-1185">Reference proteome</keyword>
<evidence type="ECO:0000313" key="3">
    <source>
        <dbReference type="Proteomes" id="UP000236754"/>
    </source>
</evidence>
<organism evidence="2 3">
    <name type="scientific">Actinacidiphila yanglinensis</name>
    <dbReference type="NCBI Taxonomy" id="310779"/>
    <lineage>
        <taxon>Bacteria</taxon>
        <taxon>Bacillati</taxon>
        <taxon>Actinomycetota</taxon>
        <taxon>Actinomycetes</taxon>
        <taxon>Kitasatosporales</taxon>
        <taxon>Streptomycetaceae</taxon>
        <taxon>Actinacidiphila</taxon>
    </lineage>
</organism>
<protein>
    <recommendedName>
        <fullName evidence="4">DUF1349 domain-containing protein</fullName>
    </recommendedName>
</protein>
<name>A0A1H5XXV0_9ACTN</name>
<reference evidence="2 3" key="1">
    <citation type="submission" date="2016-10" db="EMBL/GenBank/DDBJ databases">
        <authorList>
            <person name="de Groot N.N."/>
        </authorList>
    </citation>
    <scope>NUCLEOTIDE SEQUENCE [LARGE SCALE GENOMIC DNA]</scope>
    <source>
        <strain evidence="2 3">CGMCC 4.2023</strain>
    </source>
</reference>
<dbReference type="RefSeq" id="WP_103885193.1">
    <property type="nucleotide sequence ID" value="NZ_FNVU01000003.1"/>
</dbReference>
<dbReference type="OrthoDB" id="9814707at2"/>
<sequence length="199" mass="21421">MTSPTPAPRDLPWSQGHWLNPPEQVSPDGADLLVTARAGSDFWRTTSYGFVRDDGHALLTDLPPGTAVEVGFRADFTELYDQAGALVRVDASTWIKAGVEMSDGLPQLGAVVTHGTSDWSLAPVPEWAGREVTVRVSRSGDALTVRARCEAEPWRTVRLAWLDPAAKAQGGLFCCAPERSGLTVRFTRLAVGPADTSLH</sequence>
<dbReference type="Proteomes" id="UP000236754">
    <property type="component" value="Unassembled WGS sequence"/>
</dbReference>
<evidence type="ECO:0000313" key="2">
    <source>
        <dbReference type="EMBL" id="SEG16604.1"/>
    </source>
</evidence>
<dbReference type="PIRSF" id="PIRSF022704">
    <property type="entry name" value="UCP022704"/>
    <property type="match status" value="1"/>
</dbReference>
<dbReference type="InterPro" id="IPR009784">
    <property type="entry name" value="DUF1349"/>
</dbReference>
<gene>
    <name evidence="2" type="ORF">SAMN05216223_103472</name>
</gene>
<dbReference type="EMBL" id="FNVU01000003">
    <property type="protein sequence ID" value="SEG16604.1"/>
    <property type="molecule type" value="Genomic_DNA"/>
</dbReference>
<dbReference type="InterPro" id="IPR015987">
    <property type="entry name" value="UCP022704"/>
</dbReference>
<dbReference type="SUPFAM" id="SSF49899">
    <property type="entry name" value="Concanavalin A-like lectins/glucanases"/>
    <property type="match status" value="1"/>
</dbReference>